<evidence type="ECO:0000259" key="1">
    <source>
        <dbReference type="PROSITE" id="PS51819"/>
    </source>
</evidence>
<dbReference type="Proteomes" id="UP000711614">
    <property type="component" value="Unassembled WGS sequence"/>
</dbReference>
<proteinExistence type="predicted"/>
<dbReference type="Pfam" id="PF00903">
    <property type="entry name" value="Glyoxalase"/>
    <property type="match status" value="1"/>
</dbReference>
<dbReference type="InterPro" id="IPR037523">
    <property type="entry name" value="VOC_core"/>
</dbReference>
<dbReference type="InterPro" id="IPR004360">
    <property type="entry name" value="Glyas_Fos-R_dOase_dom"/>
</dbReference>
<evidence type="ECO:0000313" key="3">
    <source>
        <dbReference type="Proteomes" id="UP000711614"/>
    </source>
</evidence>
<dbReference type="Gene3D" id="3.10.180.10">
    <property type="entry name" value="2,3-Dihydroxybiphenyl 1,2-Dioxygenase, domain 1"/>
    <property type="match status" value="1"/>
</dbReference>
<dbReference type="GO" id="GO:0016829">
    <property type="term" value="F:lyase activity"/>
    <property type="evidence" value="ECO:0007669"/>
    <property type="project" value="UniProtKB-KW"/>
</dbReference>
<organism evidence="2 3">
    <name type="scientific">Arthrobacter stackebrandtii</name>
    <dbReference type="NCBI Taxonomy" id="272161"/>
    <lineage>
        <taxon>Bacteria</taxon>
        <taxon>Bacillati</taxon>
        <taxon>Actinomycetota</taxon>
        <taxon>Actinomycetes</taxon>
        <taxon>Micrococcales</taxon>
        <taxon>Micrococcaceae</taxon>
        <taxon>Arthrobacter</taxon>
    </lineage>
</organism>
<dbReference type="PANTHER" id="PTHR36503:SF1">
    <property type="entry name" value="BLR2520 PROTEIN"/>
    <property type="match status" value="1"/>
</dbReference>
<keyword evidence="2" id="KW-0456">Lyase</keyword>
<dbReference type="InterPro" id="IPR029068">
    <property type="entry name" value="Glyas_Bleomycin-R_OHBP_Dase"/>
</dbReference>
<protein>
    <submittedName>
        <fullName evidence="2">Lactoylglutathione lyase</fullName>
    </submittedName>
</protein>
<keyword evidence="3" id="KW-1185">Reference proteome</keyword>
<dbReference type="PROSITE" id="PS51819">
    <property type="entry name" value="VOC"/>
    <property type="match status" value="1"/>
</dbReference>
<dbReference type="RefSeq" id="WP_209676557.1">
    <property type="nucleotide sequence ID" value="NZ_JAGIOI010000001.1"/>
</dbReference>
<name>A0ABS4YRL3_9MICC</name>
<dbReference type="EMBL" id="JAGIOI010000001">
    <property type="protein sequence ID" value="MBP2411436.1"/>
    <property type="molecule type" value="Genomic_DNA"/>
</dbReference>
<reference evidence="2 3" key="1">
    <citation type="submission" date="2021-03" db="EMBL/GenBank/DDBJ databases">
        <title>Sequencing the genomes of 1000 actinobacteria strains.</title>
        <authorList>
            <person name="Klenk H.-P."/>
        </authorList>
    </citation>
    <scope>NUCLEOTIDE SEQUENCE [LARGE SCALE GENOMIC DNA]</scope>
    <source>
        <strain evidence="2 3">DSM 16005</strain>
    </source>
</reference>
<comment type="caution">
    <text evidence="2">The sequence shown here is derived from an EMBL/GenBank/DDBJ whole genome shotgun (WGS) entry which is preliminary data.</text>
</comment>
<gene>
    <name evidence="2" type="ORF">JOF48_000235</name>
</gene>
<dbReference type="PANTHER" id="PTHR36503">
    <property type="entry name" value="BLR2520 PROTEIN"/>
    <property type="match status" value="1"/>
</dbReference>
<dbReference type="SUPFAM" id="SSF54593">
    <property type="entry name" value="Glyoxalase/Bleomycin resistance protein/Dihydroxybiphenyl dioxygenase"/>
    <property type="match status" value="1"/>
</dbReference>
<evidence type="ECO:0000313" key="2">
    <source>
        <dbReference type="EMBL" id="MBP2411436.1"/>
    </source>
</evidence>
<sequence>METEGVVLSRVVADAKASLAFYRDGLGLSDASITDGIVHIKLPGLILFLAEAEVFAANTGQGKVKPGPGTSRSDGVISCAIKTTAAVDRLVQSAQRAGSAETGTRTIEHSSGHRQYIGSVTDPDGYLWQLVCNIGATSRIEGPGPPAAAIAGL</sequence>
<accession>A0ABS4YRL3</accession>
<feature type="domain" description="VOC" evidence="1">
    <location>
        <begin position="2"/>
        <end position="133"/>
    </location>
</feature>